<dbReference type="AlphaFoldDB" id="A0A2R6R9Q1"/>
<keyword evidence="4" id="KW-1185">Reference proteome</keyword>
<protein>
    <submittedName>
        <fullName evidence="3">ATG8-interacting protein</fullName>
    </submittedName>
</protein>
<evidence type="ECO:0000256" key="1">
    <source>
        <dbReference type="SAM" id="MobiDB-lite"/>
    </source>
</evidence>
<reference evidence="3 4" key="1">
    <citation type="submission" date="2017-07" db="EMBL/GenBank/DDBJ databases">
        <title>An improved, manually edited Actinidia chinensis var. chinensis (kiwifruit) genome highlights the challenges associated with draft genomes and gene prediction in plants.</title>
        <authorList>
            <person name="Pilkington S."/>
            <person name="Crowhurst R."/>
            <person name="Hilario E."/>
            <person name="Nardozza S."/>
            <person name="Fraser L."/>
            <person name="Peng Y."/>
            <person name="Gunaseelan K."/>
            <person name="Simpson R."/>
            <person name="Tahir J."/>
            <person name="Deroles S."/>
            <person name="Templeton K."/>
            <person name="Luo Z."/>
            <person name="Davy M."/>
            <person name="Cheng C."/>
            <person name="Mcneilage M."/>
            <person name="Scaglione D."/>
            <person name="Liu Y."/>
            <person name="Zhang Q."/>
            <person name="Datson P."/>
            <person name="De Silva N."/>
            <person name="Gardiner S."/>
            <person name="Bassett H."/>
            <person name="Chagne D."/>
            <person name="Mccallum J."/>
            <person name="Dzierzon H."/>
            <person name="Deng C."/>
            <person name="Wang Y.-Y."/>
            <person name="Barron N."/>
            <person name="Manako K."/>
            <person name="Bowen J."/>
            <person name="Foster T."/>
            <person name="Erridge Z."/>
            <person name="Tiffin H."/>
            <person name="Waite C."/>
            <person name="Davies K."/>
            <person name="Grierson E."/>
            <person name="Laing W."/>
            <person name="Kirk R."/>
            <person name="Chen X."/>
            <person name="Wood M."/>
            <person name="Montefiori M."/>
            <person name="Brummell D."/>
            <person name="Schwinn K."/>
            <person name="Catanach A."/>
            <person name="Fullerton C."/>
            <person name="Li D."/>
            <person name="Meiyalaghan S."/>
            <person name="Nieuwenhuizen N."/>
            <person name="Read N."/>
            <person name="Prakash R."/>
            <person name="Hunter D."/>
            <person name="Zhang H."/>
            <person name="Mckenzie M."/>
            <person name="Knabel M."/>
            <person name="Harris A."/>
            <person name="Allan A."/>
            <person name="Chen A."/>
            <person name="Janssen B."/>
            <person name="Plunkett B."/>
            <person name="Dwamena C."/>
            <person name="Voogd C."/>
            <person name="Leif D."/>
            <person name="Lafferty D."/>
            <person name="Souleyre E."/>
            <person name="Varkonyi-Gasic E."/>
            <person name="Gambi F."/>
            <person name="Hanley J."/>
            <person name="Yao J.-L."/>
            <person name="Cheung J."/>
            <person name="David K."/>
            <person name="Warren B."/>
            <person name="Marsh K."/>
            <person name="Snowden K."/>
            <person name="Lin-Wang K."/>
            <person name="Brian L."/>
            <person name="Martinez-Sanchez M."/>
            <person name="Wang M."/>
            <person name="Ileperuma N."/>
            <person name="Macnee N."/>
            <person name="Campin R."/>
            <person name="Mcatee P."/>
            <person name="Drummond R."/>
            <person name="Espley R."/>
            <person name="Ireland H."/>
            <person name="Wu R."/>
            <person name="Atkinson R."/>
            <person name="Karunairetnam S."/>
            <person name="Bulley S."/>
            <person name="Chunkath S."/>
            <person name="Hanley Z."/>
            <person name="Storey R."/>
            <person name="Thrimawithana A."/>
            <person name="Thomson S."/>
            <person name="David C."/>
            <person name="Testolin R."/>
        </authorList>
    </citation>
    <scope>NUCLEOTIDE SEQUENCE [LARGE SCALE GENOMIC DNA]</scope>
    <source>
        <strain evidence="4">cv. Red5</strain>
        <tissue evidence="3">Young leaf</tissue>
    </source>
</reference>
<feature type="compositionally biased region" description="Polar residues" evidence="1">
    <location>
        <begin position="67"/>
        <end position="84"/>
    </location>
</feature>
<dbReference type="FunCoup" id="A0A2R6R9Q1">
    <property type="interactions" value="1963"/>
</dbReference>
<gene>
    <name evidence="3" type="ORF">CEY00_Acc09143</name>
</gene>
<proteinExistence type="predicted"/>
<dbReference type="InterPro" id="IPR040304">
    <property type="entry name" value="ATG8-IP-1/2"/>
</dbReference>
<dbReference type="PANTHER" id="PTHR34797">
    <property type="entry name" value="ATG8-INTERACTING PROTEIN 2"/>
    <property type="match status" value="1"/>
</dbReference>
<feature type="transmembrane region" description="Helical" evidence="2">
    <location>
        <begin position="244"/>
        <end position="261"/>
    </location>
</feature>
<sequence>MADNEKGEEITSRGNEWEVVSLTASAYAAAPGLQQVELNDNDKGNLVAEDEAETSHALLMSGHFVVSPSQHENSPVESDSVEIQNTDEVEDEVPVLGADEGGRSDTKGEENWSIKGLAMPDAFPGIESIDFFEEKNGKLSSIHGTEFDEGAALQGLNLIDKEQSMYSDAQFSSFHSETTTGGSNIYDENTIIPGPTESSEVDPDSNMSQFPAKEDKSDGSEPPCEAWWKRRAASIYSQAKEANAVWSIFIAAAVVGLVILGQRWRQERWQALQLKWQLTIK</sequence>
<dbReference type="PANTHER" id="PTHR34797:SF1">
    <property type="entry name" value="ATG8-INTERACTING PROTEIN 2"/>
    <property type="match status" value="1"/>
</dbReference>
<dbReference type="OMA" id="HERWQNQ"/>
<evidence type="ECO:0000313" key="3">
    <source>
        <dbReference type="EMBL" id="PSS24281.1"/>
    </source>
</evidence>
<evidence type="ECO:0000313" key="4">
    <source>
        <dbReference type="Proteomes" id="UP000241394"/>
    </source>
</evidence>
<keyword evidence="2" id="KW-0812">Transmembrane</keyword>
<dbReference type="STRING" id="1590841.A0A2R6R9Q1"/>
<keyword evidence="2" id="KW-1133">Transmembrane helix</keyword>
<comment type="caution">
    <text evidence="3">The sequence shown here is derived from an EMBL/GenBank/DDBJ whole genome shotgun (WGS) entry which is preliminary data.</text>
</comment>
<dbReference type="Gramene" id="PSS24281">
    <property type="protein sequence ID" value="PSS24281"/>
    <property type="gene ID" value="CEY00_Acc09143"/>
</dbReference>
<organism evidence="3 4">
    <name type="scientific">Actinidia chinensis var. chinensis</name>
    <name type="common">Chinese soft-hair kiwi</name>
    <dbReference type="NCBI Taxonomy" id="1590841"/>
    <lineage>
        <taxon>Eukaryota</taxon>
        <taxon>Viridiplantae</taxon>
        <taxon>Streptophyta</taxon>
        <taxon>Embryophyta</taxon>
        <taxon>Tracheophyta</taxon>
        <taxon>Spermatophyta</taxon>
        <taxon>Magnoliopsida</taxon>
        <taxon>eudicotyledons</taxon>
        <taxon>Gunneridae</taxon>
        <taxon>Pentapetalae</taxon>
        <taxon>asterids</taxon>
        <taxon>Ericales</taxon>
        <taxon>Actinidiaceae</taxon>
        <taxon>Actinidia</taxon>
    </lineage>
</organism>
<feature type="region of interest" description="Disordered" evidence="1">
    <location>
        <begin position="67"/>
        <end position="89"/>
    </location>
</feature>
<dbReference type="OrthoDB" id="604034at2759"/>
<dbReference type="EMBL" id="NKQK01000008">
    <property type="protein sequence ID" value="PSS24281.1"/>
    <property type="molecule type" value="Genomic_DNA"/>
</dbReference>
<feature type="region of interest" description="Disordered" evidence="1">
    <location>
        <begin position="193"/>
        <end position="223"/>
    </location>
</feature>
<reference evidence="4" key="2">
    <citation type="journal article" date="2018" name="BMC Genomics">
        <title>A manually annotated Actinidia chinensis var. chinensis (kiwifruit) genome highlights the challenges associated with draft genomes and gene prediction in plants.</title>
        <authorList>
            <person name="Pilkington S.M."/>
            <person name="Crowhurst R."/>
            <person name="Hilario E."/>
            <person name="Nardozza S."/>
            <person name="Fraser L."/>
            <person name="Peng Y."/>
            <person name="Gunaseelan K."/>
            <person name="Simpson R."/>
            <person name="Tahir J."/>
            <person name="Deroles S.C."/>
            <person name="Templeton K."/>
            <person name="Luo Z."/>
            <person name="Davy M."/>
            <person name="Cheng C."/>
            <person name="McNeilage M."/>
            <person name="Scaglione D."/>
            <person name="Liu Y."/>
            <person name="Zhang Q."/>
            <person name="Datson P."/>
            <person name="De Silva N."/>
            <person name="Gardiner S.E."/>
            <person name="Bassett H."/>
            <person name="Chagne D."/>
            <person name="McCallum J."/>
            <person name="Dzierzon H."/>
            <person name="Deng C."/>
            <person name="Wang Y.Y."/>
            <person name="Barron L."/>
            <person name="Manako K."/>
            <person name="Bowen J."/>
            <person name="Foster T.M."/>
            <person name="Erridge Z.A."/>
            <person name="Tiffin H."/>
            <person name="Waite C.N."/>
            <person name="Davies K.M."/>
            <person name="Grierson E.P."/>
            <person name="Laing W.A."/>
            <person name="Kirk R."/>
            <person name="Chen X."/>
            <person name="Wood M."/>
            <person name="Montefiori M."/>
            <person name="Brummell D.A."/>
            <person name="Schwinn K.E."/>
            <person name="Catanach A."/>
            <person name="Fullerton C."/>
            <person name="Li D."/>
            <person name="Meiyalaghan S."/>
            <person name="Nieuwenhuizen N."/>
            <person name="Read N."/>
            <person name="Prakash R."/>
            <person name="Hunter D."/>
            <person name="Zhang H."/>
            <person name="McKenzie M."/>
            <person name="Knabel M."/>
            <person name="Harris A."/>
            <person name="Allan A.C."/>
            <person name="Gleave A."/>
            <person name="Chen A."/>
            <person name="Janssen B.J."/>
            <person name="Plunkett B."/>
            <person name="Ampomah-Dwamena C."/>
            <person name="Voogd C."/>
            <person name="Leif D."/>
            <person name="Lafferty D."/>
            <person name="Souleyre E.J.F."/>
            <person name="Varkonyi-Gasic E."/>
            <person name="Gambi F."/>
            <person name="Hanley J."/>
            <person name="Yao J.L."/>
            <person name="Cheung J."/>
            <person name="David K.M."/>
            <person name="Warren B."/>
            <person name="Marsh K."/>
            <person name="Snowden K.C."/>
            <person name="Lin-Wang K."/>
            <person name="Brian L."/>
            <person name="Martinez-Sanchez M."/>
            <person name="Wang M."/>
            <person name="Ileperuma N."/>
            <person name="Macnee N."/>
            <person name="Campin R."/>
            <person name="McAtee P."/>
            <person name="Drummond R.S.M."/>
            <person name="Espley R.V."/>
            <person name="Ireland H.S."/>
            <person name="Wu R."/>
            <person name="Atkinson R.G."/>
            <person name="Karunairetnam S."/>
            <person name="Bulley S."/>
            <person name="Chunkath S."/>
            <person name="Hanley Z."/>
            <person name="Storey R."/>
            <person name="Thrimawithana A.H."/>
            <person name="Thomson S."/>
            <person name="David C."/>
            <person name="Testolin R."/>
            <person name="Huang H."/>
            <person name="Hellens R.P."/>
            <person name="Schaffer R.J."/>
        </authorList>
    </citation>
    <scope>NUCLEOTIDE SEQUENCE [LARGE SCALE GENOMIC DNA]</scope>
    <source>
        <strain evidence="4">cv. Red5</strain>
    </source>
</reference>
<keyword evidence="2" id="KW-0472">Membrane</keyword>
<dbReference type="InParanoid" id="A0A2R6R9Q1"/>
<name>A0A2R6R9Q1_ACTCC</name>
<accession>A0A2R6R9Q1</accession>
<evidence type="ECO:0000256" key="2">
    <source>
        <dbReference type="SAM" id="Phobius"/>
    </source>
</evidence>
<dbReference type="Proteomes" id="UP000241394">
    <property type="component" value="Chromosome LG8"/>
</dbReference>